<dbReference type="STRING" id="1685382.AVJ23_15660"/>
<evidence type="ECO:0000256" key="4">
    <source>
        <dbReference type="ARBA" id="ARBA00022777"/>
    </source>
</evidence>
<dbReference type="Gene3D" id="3.90.1200.10">
    <property type="match status" value="1"/>
</dbReference>
<comment type="similarity">
    <text evidence="1">Belongs to the methylthioribose kinase family.</text>
</comment>
<dbReference type="InterPro" id="IPR002575">
    <property type="entry name" value="Aminoglycoside_PTrfase"/>
</dbReference>
<keyword evidence="5" id="KW-0067">ATP-binding</keyword>
<evidence type="ECO:0000256" key="6">
    <source>
        <dbReference type="SAM" id="MobiDB-lite"/>
    </source>
</evidence>
<dbReference type="EMBL" id="LPXO01000010">
    <property type="protein sequence ID" value="KUF09876.1"/>
    <property type="molecule type" value="Genomic_DNA"/>
</dbReference>
<evidence type="ECO:0000256" key="3">
    <source>
        <dbReference type="ARBA" id="ARBA00022741"/>
    </source>
</evidence>
<dbReference type="Gene3D" id="3.30.200.20">
    <property type="entry name" value="Phosphorylase Kinase, domain 1"/>
    <property type="match status" value="1"/>
</dbReference>
<dbReference type="GO" id="GO:0016301">
    <property type="term" value="F:kinase activity"/>
    <property type="evidence" value="ECO:0007669"/>
    <property type="project" value="UniProtKB-KW"/>
</dbReference>
<comment type="caution">
    <text evidence="8">The sequence shown here is derived from an EMBL/GenBank/DDBJ whole genome shotgun (WGS) entry which is preliminary data.</text>
</comment>
<evidence type="ECO:0000259" key="7">
    <source>
        <dbReference type="Pfam" id="PF01636"/>
    </source>
</evidence>
<keyword evidence="4" id="KW-0418">Kinase</keyword>
<dbReference type="SUPFAM" id="SSF56112">
    <property type="entry name" value="Protein kinase-like (PK-like)"/>
    <property type="match status" value="1"/>
</dbReference>
<dbReference type="Proteomes" id="UP000054396">
    <property type="component" value="Unassembled WGS sequence"/>
</dbReference>
<reference evidence="8 9" key="1">
    <citation type="submission" date="2015-12" db="EMBL/GenBank/DDBJ databases">
        <authorList>
            <person name="Shamseldin A."/>
            <person name="Moawad H."/>
            <person name="Abd El-Rahim W.M."/>
            <person name="Sadowsky M.J."/>
        </authorList>
    </citation>
    <scope>NUCLEOTIDE SEQUENCE [LARGE SCALE GENOMIC DNA]</scope>
    <source>
        <strain evidence="8 9">SJ5A-1</strain>
    </source>
</reference>
<proteinExistence type="inferred from homology"/>
<feature type="domain" description="Aminoglycoside phosphotransferase" evidence="7">
    <location>
        <begin position="33"/>
        <end position="271"/>
    </location>
</feature>
<dbReference type="AlphaFoldDB" id="A0A0W7WHA3"/>
<dbReference type="GO" id="GO:0005524">
    <property type="term" value="F:ATP binding"/>
    <property type="evidence" value="ECO:0007669"/>
    <property type="project" value="UniProtKB-KW"/>
</dbReference>
<protein>
    <recommendedName>
        <fullName evidence="7">Aminoglycoside phosphotransferase domain-containing protein</fullName>
    </recommendedName>
</protein>
<dbReference type="PANTHER" id="PTHR34273:SF2">
    <property type="entry name" value="METHYLTHIORIBOSE KINASE"/>
    <property type="match status" value="1"/>
</dbReference>
<evidence type="ECO:0000256" key="5">
    <source>
        <dbReference type="ARBA" id="ARBA00022840"/>
    </source>
</evidence>
<organism evidence="8 9">
    <name type="scientific">Pseudoponticoccus marisrubri</name>
    <dbReference type="NCBI Taxonomy" id="1685382"/>
    <lineage>
        <taxon>Bacteria</taxon>
        <taxon>Pseudomonadati</taxon>
        <taxon>Pseudomonadota</taxon>
        <taxon>Alphaproteobacteria</taxon>
        <taxon>Rhodobacterales</taxon>
        <taxon>Roseobacteraceae</taxon>
        <taxon>Pseudoponticoccus</taxon>
    </lineage>
</organism>
<keyword evidence="2" id="KW-0808">Transferase</keyword>
<evidence type="ECO:0000313" key="9">
    <source>
        <dbReference type="Proteomes" id="UP000054396"/>
    </source>
</evidence>
<gene>
    <name evidence="8" type="ORF">AVJ23_15660</name>
</gene>
<evidence type="ECO:0000313" key="8">
    <source>
        <dbReference type="EMBL" id="KUF09876.1"/>
    </source>
</evidence>
<name>A0A0W7WHA3_9RHOB</name>
<dbReference type="PANTHER" id="PTHR34273">
    <property type="entry name" value="METHYLTHIORIBOSE KINASE"/>
    <property type="match status" value="1"/>
</dbReference>
<evidence type="ECO:0000256" key="2">
    <source>
        <dbReference type="ARBA" id="ARBA00022679"/>
    </source>
</evidence>
<accession>A0A0W7WHA3</accession>
<keyword evidence="9" id="KW-1185">Reference proteome</keyword>
<dbReference type="InterPro" id="IPR011009">
    <property type="entry name" value="Kinase-like_dom_sf"/>
</dbReference>
<keyword evidence="3" id="KW-0547">Nucleotide-binding</keyword>
<evidence type="ECO:0000256" key="1">
    <source>
        <dbReference type="ARBA" id="ARBA00010165"/>
    </source>
</evidence>
<feature type="compositionally biased region" description="Basic residues" evidence="6">
    <location>
        <begin position="309"/>
        <end position="319"/>
    </location>
</feature>
<dbReference type="Pfam" id="PF01636">
    <property type="entry name" value="APH"/>
    <property type="match status" value="1"/>
</dbReference>
<dbReference type="RefSeq" id="WP_058863151.1">
    <property type="nucleotide sequence ID" value="NZ_LPXO01000010.1"/>
</dbReference>
<feature type="region of interest" description="Disordered" evidence="6">
    <location>
        <begin position="297"/>
        <end position="319"/>
    </location>
</feature>
<sequence>MIACDLDPDTLTARCRALIEELGLGRAADVGAVTPLTGGVASDIARVELGGRALCVKFALPRLRVAADWRAPVHRNAAEYAWLSVAAQVCPDSAVALLGRSETQHGFAMEYLEGQGVTLWKAALLEGRARGGEAGQVADLLGRIHAQSATPGFDRTPFDNRKDFYALRIEPYLVEAGRVHRDLADPLRALAAMLYDSAQVLVHGDVSPKNILFRDSGPVLLDAECATMGDASFDLSFCLNHLVLKAAHLPGSRALLGAEIASFWQAYAPHVTWEPAAALEARVCRLLPGLMLARQQAASRRSSTLPPPRGRRSAPCRGS</sequence>